<dbReference type="Gene3D" id="3.40.630.30">
    <property type="match status" value="1"/>
</dbReference>
<accession>A0A6J6X364</accession>
<feature type="domain" description="N-acetyltransferase" evidence="1">
    <location>
        <begin position="142"/>
        <end position="286"/>
    </location>
</feature>
<reference evidence="2" key="1">
    <citation type="submission" date="2020-05" db="EMBL/GenBank/DDBJ databases">
        <authorList>
            <person name="Chiriac C."/>
            <person name="Salcher M."/>
            <person name="Ghai R."/>
            <person name="Kavagutti S V."/>
        </authorList>
    </citation>
    <scope>NUCLEOTIDE SEQUENCE</scope>
</reference>
<protein>
    <submittedName>
        <fullName evidence="2">Unannotated protein</fullName>
    </submittedName>
</protein>
<dbReference type="InterPro" id="IPR000182">
    <property type="entry name" value="GNAT_dom"/>
</dbReference>
<gene>
    <name evidence="2" type="ORF">UFOPK3001_00194</name>
</gene>
<dbReference type="GO" id="GO:0016747">
    <property type="term" value="F:acyltransferase activity, transferring groups other than amino-acyl groups"/>
    <property type="evidence" value="ECO:0007669"/>
    <property type="project" value="InterPro"/>
</dbReference>
<organism evidence="2">
    <name type="scientific">freshwater metagenome</name>
    <dbReference type="NCBI Taxonomy" id="449393"/>
    <lineage>
        <taxon>unclassified sequences</taxon>
        <taxon>metagenomes</taxon>
        <taxon>ecological metagenomes</taxon>
    </lineage>
</organism>
<evidence type="ECO:0000313" key="2">
    <source>
        <dbReference type="EMBL" id="CAB4790475.1"/>
    </source>
</evidence>
<evidence type="ECO:0000259" key="1">
    <source>
        <dbReference type="PROSITE" id="PS51186"/>
    </source>
</evidence>
<dbReference type="PROSITE" id="PS51186">
    <property type="entry name" value="GNAT"/>
    <property type="match status" value="1"/>
</dbReference>
<dbReference type="InterPro" id="IPR016181">
    <property type="entry name" value="Acyl_CoA_acyltransferase"/>
</dbReference>
<name>A0A6J6X364_9ZZZZ</name>
<dbReference type="EMBL" id="CAFAAJ010000008">
    <property type="protein sequence ID" value="CAB4790475.1"/>
    <property type="molecule type" value="Genomic_DNA"/>
</dbReference>
<dbReference type="AlphaFoldDB" id="A0A6J6X364"/>
<proteinExistence type="predicted"/>
<dbReference type="SUPFAM" id="SSF55729">
    <property type="entry name" value="Acyl-CoA N-acyltransferases (Nat)"/>
    <property type="match status" value="1"/>
</dbReference>
<sequence length="491" mass="51929">MISASGPADAIGVSALAAVARASAQAYGAATEAAGLAVQVLAEDAASRMTVAGQNDVLDLTVDVDGTELLLTLHDRGEPISGPSARLLVLVDHGFLTAADGHIEEGRNASVVRLALPSHGRMVSNEGVEVLDEEAALSSAPVTIRRLEPGDAPALARCIYRCYGWSYPMVNLYFPDRVAAALESGKRIGEVAVDPDGEVAAHWGAVYVADGVVETGGTVTDPRFRRRGIANELGERLLQRLIDDGVRGRMREPVLTHSATQGIALREGAHLAGVYLNAVVPIQQVGITDGMLENRASFTVMYGPLVPMEPATLWVPPPYEALVRTIVAPTDWPREFGSARAAQSCPDASVVGSSYDAFNRVGIIEVFTVGDNLTDAVDDTVTQLRAGGADVIRVHLPVNQPALASLGAGLPALGLSFAGLLPDFGAFGDALILQWLRDPDVDTSIFVYASDHVRDVAEAIVAQARQVGEDGNMLRRRQARRQRLFAALPTA</sequence>